<sequence length="146" mass="16116">MRSQRLTWAVIIGAAALTLTLFAAAGWWTARTLFDAQVNLTLVDVMAAEYDAPDSTTNPRDITDEACGAQIPCIEAYDTTEAIYYRFGSRDAATAFAQDLDDGFRSNYIVMDFDGKADGTSTEQQLWAMQGLAGMWQDYEGGFPQR</sequence>
<gene>
    <name evidence="1" type="ORF">E3T55_06430</name>
</gene>
<evidence type="ECO:0000313" key="2">
    <source>
        <dbReference type="Proteomes" id="UP000297447"/>
    </source>
</evidence>
<keyword evidence="2" id="KW-1185">Reference proteome</keyword>
<dbReference type="RefSeq" id="WP_134518750.1">
    <property type="nucleotide sequence ID" value="NZ_SOHE01000029.1"/>
</dbReference>
<organism evidence="1 2">
    <name type="scientific">Cryobacterium frigoriphilum</name>
    <dbReference type="NCBI Taxonomy" id="1259150"/>
    <lineage>
        <taxon>Bacteria</taxon>
        <taxon>Bacillati</taxon>
        <taxon>Actinomycetota</taxon>
        <taxon>Actinomycetes</taxon>
        <taxon>Micrococcales</taxon>
        <taxon>Microbacteriaceae</taxon>
        <taxon>Cryobacterium</taxon>
    </lineage>
</organism>
<dbReference type="AlphaFoldDB" id="A0A4V3IRJ1"/>
<name>A0A4V3IRJ1_9MICO</name>
<dbReference type="OrthoDB" id="5121489at2"/>
<reference evidence="1 2" key="1">
    <citation type="submission" date="2019-03" db="EMBL/GenBank/DDBJ databases">
        <title>Genomics of glacier-inhabiting Cryobacterium strains.</title>
        <authorList>
            <person name="Liu Q."/>
            <person name="Xin Y.-H."/>
        </authorList>
    </citation>
    <scope>NUCLEOTIDE SEQUENCE [LARGE SCALE GENOMIC DNA]</scope>
    <source>
        <strain evidence="1 2">Hh14</strain>
    </source>
</reference>
<evidence type="ECO:0000313" key="1">
    <source>
        <dbReference type="EMBL" id="TFD52239.1"/>
    </source>
</evidence>
<dbReference type="Proteomes" id="UP000297447">
    <property type="component" value="Unassembled WGS sequence"/>
</dbReference>
<comment type="caution">
    <text evidence="1">The sequence shown here is derived from an EMBL/GenBank/DDBJ whole genome shotgun (WGS) entry which is preliminary data.</text>
</comment>
<protein>
    <submittedName>
        <fullName evidence="1">Uncharacterized protein</fullName>
    </submittedName>
</protein>
<accession>A0A4V3IRJ1</accession>
<dbReference type="EMBL" id="SOHE01000029">
    <property type="protein sequence ID" value="TFD52239.1"/>
    <property type="molecule type" value="Genomic_DNA"/>
</dbReference>
<proteinExistence type="predicted"/>